<reference evidence="2" key="2">
    <citation type="submission" date="2019-01" db="EMBL/GenBank/DDBJ databases">
        <authorList>
            <consortium name="NCBI Pathogen Detection Project"/>
        </authorList>
    </citation>
    <scope>NUCLEOTIDE SEQUENCE</scope>
    <source>
        <strain evidence="2">BCW_3452</strain>
    </source>
</reference>
<evidence type="ECO:0000313" key="2">
    <source>
        <dbReference type="EMBL" id="HAS8542131.1"/>
    </source>
</evidence>
<feature type="compositionally biased region" description="Basic and acidic residues" evidence="1">
    <location>
        <begin position="317"/>
        <end position="342"/>
    </location>
</feature>
<dbReference type="AlphaFoldDB" id="A0A8H9N3J1"/>
<gene>
    <name evidence="2" type="ORF">I7730_20280</name>
</gene>
<feature type="region of interest" description="Disordered" evidence="1">
    <location>
        <begin position="317"/>
        <end position="343"/>
    </location>
</feature>
<accession>A0A8H9N3J1</accession>
<proteinExistence type="predicted"/>
<dbReference type="Gene3D" id="1.10.287.1490">
    <property type="match status" value="1"/>
</dbReference>
<evidence type="ECO:0000256" key="1">
    <source>
        <dbReference type="SAM" id="MobiDB-lite"/>
    </source>
</evidence>
<comment type="caution">
    <text evidence="2">The sequence shown here is derived from an EMBL/GenBank/DDBJ whole genome shotgun (WGS) entry which is preliminary data.</text>
</comment>
<name>A0A8H9N3J1_VIBVL</name>
<dbReference type="Proteomes" id="UP000863257">
    <property type="component" value="Unassembled WGS sequence"/>
</dbReference>
<protein>
    <submittedName>
        <fullName evidence="2">Uncharacterized protein</fullName>
    </submittedName>
</protein>
<organism evidence="2">
    <name type="scientific">Vibrio vulnificus</name>
    <dbReference type="NCBI Taxonomy" id="672"/>
    <lineage>
        <taxon>Bacteria</taxon>
        <taxon>Pseudomonadati</taxon>
        <taxon>Pseudomonadota</taxon>
        <taxon>Gammaproteobacteria</taxon>
        <taxon>Vibrionales</taxon>
        <taxon>Vibrionaceae</taxon>
        <taxon>Vibrio</taxon>
    </lineage>
</organism>
<sequence length="496" mass="57308">MKEIRFFHRRFNFTSKPADRVKCEHSLAHSLRIAPPTAANETKKLEWNEELADSNLIWLGSKILSLNSVSEEERLELLYQFAPEPKIRNQSKLQTQQRQYRLKIKKAIESETNKGNVDAAKFLQDVLNTKGHVSYSRIEQFKKLPMQRKGQRIKMLETYLNAYNQLQQRPAANHVFLQEGIFKVPHRWDVGTDVISVEEYILFTQKFLDDHFPDYPVRAIIAHDDERGIEVTTGAHTHYFISGQNNQTGKYDLRKTQIRVVNEYISSSFPDEELLPADGKLSRKLTKKFGHYFQCMVLDYANEHLFKSKELRADFAPETEQKSELRKKIDREASLPKSERSHNHYTHQLELAQAKIQSAEQQYDKLLENTQSLEGQFEKLLDEVTEVQINLSELQVEKDTVMTEVSELQAQKSRLSQLTKELTEAIVPKLVSVFKKVLLALNARDQKMATKQIEYLDSAFSAALELPPSVAQGINREIKAIKKANTTIEAEASMDK</sequence>
<reference evidence="2" key="1">
    <citation type="journal article" date="2018" name="Genome Biol.">
        <title>SKESA: strategic k-mer extension for scrupulous assemblies.</title>
        <authorList>
            <person name="Souvorov A."/>
            <person name="Agarwala R."/>
            <person name="Lipman D.J."/>
        </authorList>
    </citation>
    <scope>NUCLEOTIDE SEQUENCE</scope>
    <source>
        <strain evidence="2">BCW_3452</strain>
    </source>
</reference>
<dbReference type="EMBL" id="DACRBY010000031">
    <property type="protein sequence ID" value="HAS8542131.1"/>
    <property type="molecule type" value="Genomic_DNA"/>
</dbReference>